<gene>
    <name evidence="1" type="ORF">Hyperionvirus7_50</name>
</gene>
<proteinExistence type="predicted"/>
<accession>A0A3G5ADN1</accession>
<dbReference type="EMBL" id="MK072389">
    <property type="protein sequence ID" value="AYV83479.1"/>
    <property type="molecule type" value="Genomic_DNA"/>
</dbReference>
<name>A0A3G5ADN1_9VIRU</name>
<protein>
    <submittedName>
        <fullName evidence="1">Uncharacterized protein</fullName>
    </submittedName>
</protein>
<sequence>MALQALSLGLGLGVGIGLMYRIKLPLKKKPILIIINGMHSKKIFDENEKELATETEFFAQKGRNGSIVWEYFMDKSVIIQERGKFGVLDGNCSYYPAGVHYNVGDKLFKETTQSNPEFVDCKNKTEWPKGGISKKKIYRSGVLDAEILYNIHGNVVPAVRSIAHNYPNLTWCGL</sequence>
<organism evidence="1">
    <name type="scientific">Hyperionvirus sp</name>
    <dbReference type="NCBI Taxonomy" id="2487770"/>
    <lineage>
        <taxon>Viruses</taxon>
        <taxon>Varidnaviria</taxon>
        <taxon>Bamfordvirae</taxon>
        <taxon>Nucleocytoviricota</taxon>
        <taxon>Megaviricetes</taxon>
        <taxon>Imitervirales</taxon>
        <taxon>Mimiviridae</taxon>
        <taxon>Klosneuvirinae</taxon>
    </lineage>
</organism>
<evidence type="ECO:0000313" key="1">
    <source>
        <dbReference type="EMBL" id="AYV83479.1"/>
    </source>
</evidence>
<reference evidence="1" key="1">
    <citation type="submission" date="2018-10" db="EMBL/GenBank/DDBJ databases">
        <title>Hidden diversity of soil giant viruses.</title>
        <authorList>
            <person name="Schulz F."/>
            <person name="Alteio L."/>
            <person name="Goudeau D."/>
            <person name="Ryan E.M."/>
            <person name="Malmstrom R.R."/>
            <person name="Blanchard J."/>
            <person name="Woyke T."/>
        </authorList>
    </citation>
    <scope>NUCLEOTIDE SEQUENCE</scope>
    <source>
        <strain evidence="1">HYV1</strain>
    </source>
</reference>